<dbReference type="SUPFAM" id="SSF47095">
    <property type="entry name" value="HMG-box"/>
    <property type="match status" value="1"/>
</dbReference>
<feature type="DNA-binding region" description="HMG box" evidence="3">
    <location>
        <begin position="102"/>
        <end position="177"/>
    </location>
</feature>
<dbReference type="CDD" id="cd01389">
    <property type="entry name" value="HMG-box_ROX1-like"/>
    <property type="match status" value="1"/>
</dbReference>
<feature type="region of interest" description="Disordered" evidence="4">
    <location>
        <begin position="189"/>
        <end position="242"/>
    </location>
</feature>
<feature type="compositionally biased region" description="Low complexity" evidence="4">
    <location>
        <begin position="395"/>
        <end position="413"/>
    </location>
</feature>
<gene>
    <name evidence="6" type="ORF">BDN70DRAFT_934689</name>
</gene>
<dbReference type="OrthoDB" id="6247875at2759"/>
<organism evidence="6 7">
    <name type="scientific">Pholiota conissans</name>
    <dbReference type="NCBI Taxonomy" id="109636"/>
    <lineage>
        <taxon>Eukaryota</taxon>
        <taxon>Fungi</taxon>
        <taxon>Dikarya</taxon>
        <taxon>Basidiomycota</taxon>
        <taxon>Agaricomycotina</taxon>
        <taxon>Agaricomycetes</taxon>
        <taxon>Agaricomycetidae</taxon>
        <taxon>Agaricales</taxon>
        <taxon>Agaricineae</taxon>
        <taxon>Strophariaceae</taxon>
        <taxon>Pholiota</taxon>
    </lineage>
</organism>
<dbReference type="GO" id="GO:0005634">
    <property type="term" value="C:nucleus"/>
    <property type="evidence" value="ECO:0007669"/>
    <property type="project" value="UniProtKB-UniRule"/>
</dbReference>
<proteinExistence type="predicted"/>
<dbReference type="GO" id="GO:0000978">
    <property type="term" value="F:RNA polymerase II cis-regulatory region sequence-specific DNA binding"/>
    <property type="evidence" value="ECO:0007669"/>
    <property type="project" value="TreeGrafter"/>
</dbReference>
<name>A0A9P5YW40_9AGAR</name>
<feature type="region of interest" description="Disordered" evidence="4">
    <location>
        <begin position="273"/>
        <end position="364"/>
    </location>
</feature>
<dbReference type="AlphaFoldDB" id="A0A9P5YW40"/>
<feature type="region of interest" description="Disordered" evidence="4">
    <location>
        <begin position="654"/>
        <end position="680"/>
    </location>
</feature>
<evidence type="ECO:0000259" key="5">
    <source>
        <dbReference type="PROSITE" id="PS50118"/>
    </source>
</evidence>
<feature type="compositionally biased region" description="Basic and acidic residues" evidence="4">
    <location>
        <begin position="1"/>
        <end position="10"/>
    </location>
</feature>
<keyword evidence="2 3" id="KW-0539">Nucleus</keyword>
<keyword evidence="1 3" id="KW-0238">DNA-binding</keyword>
<dbReference type="EMBL" id="MU155279">
    <property type="protein sequence ID" value="KAF9476868.1"/>
    <property type="molecule type" value="Genomic_DNA"/>
</dbReference>
<evidence type="ECO:0000256" key="2">
    <source>
        <dbReference type="ARBA" id="ARBA00023242"/>
    </source>
</evidence>
<keyword evidence="7" id="KW-1185">Reference proteome</keyword>
<reference evidence="6" key="1">
    <citation type="submission" date="2020-11" db="EMBL/GenBank/DDBJ databases">
        <authorList>
            <consortium name="DOE Joint Genome Institute"/>
            <person name="Ahrendt S."/>
            <person name="Riley R."/>
            <person name="Andreopoulos W."/>
            <person name="Labutti K."/>
            <person name="Pangilinan J."/>
            <person name="Ruiz-Duenas F.J."/>
            <person name="Barrasa J.M."/>
            <person name="Sanchez-Garcia M."/>
            <person name="Camarero S."/>
            <person name="Miyauchi S."/>
            <person name="Serrano A."/>
            <person name="Linde D."/>
            <person name="Babiker R."/>
            <person name="Drula E."/>
            <person name="Ayuso-Fernandez I."/>
            <person name="Pacheco R."/>
            <person name="Padilla G."/>
            <person name="Ferreira P."/>
            <person name="Barriuso J."/>
            <person name="Kellner H."/>
            <person name="Castanera R."/>
            <person name="Alfaro M."/>
            <person name="Ramirez L."/>
            <person name="Pisabarro A.G."/>
            <person name="Kuo A."/>
            <person name="Tritt A."/>
            <person name="Lipzen A."/>
            <person name="He G."/>
            <person name="Yan M."/>
            <person name="Ng V."/>
            <person name="Cullen D."/>
            <person name="Martin F."/>
            <person name="Rosso M.-N."/>
            <person name="Henrissat B."/>
            <person name="Hibbett D."/>
            <person name="Martinez A.T."/>
            <person name="Grigoriev I.V."/>
        </authorList>
    </citation>
    <scope>NUCLEOTIDE SEQUENCE</scope>
    <source>
        <strain evidence="6">CIRM-BRFM 674</strain>
    </source>
</reference>
<dbReference type="InterPro" id="IPR036910">
    <property type="entry name" value="HMG_box_dom_sf"/>
</dbReference>
<evidence type="ECO:0000256" key="1">
    <source>
        <dbReference type="ARBA" id="ARBA00023125"/>
    </source>
</evidence>
<dbReference type="GO" id="GO:0000981">
    <property type="term" value="F:DNA-binding transcription factor activity, RNA polymerase II-specific"/>
    <property type="evidence" value="ECO:0007669"/>
    <property type="project" value="TreeGrafter"/>
</dbReference>
<feature type="region of interest" description="Disordered" evidence="4">
    <location>
        <begin position="588"/>
        <end position="610"/>
    </location>
</feature>
<dbReference type="Proteomes" id="UP000807469">
    <property type="component" value="Unassembled WGS sequence"/>
</dbReference>
<protein>
    <recommendedName>
        <fullName evidence="5">HMG box domain-containing protein</fullName>
    </recommendedName>
</protein>
<evidence type="ECO:0000313" key="6">
    <source>
        <dbReference type="EMBL" id="KAF9476868.1"/>
    </source>
</evidence>
<evidence type="ECO:0000256" key="3">
    <source>
        <dbReference type="PROSITE-ProRule" id="PRU00267"/>
    </source>
</evidence>
<feature type="region of interest" description="Disordered" evidence="4">
    <location>
        <begin position="386"/>
        <end position="476"/>
    </location>
</feature>
<feature type="compositionally biased region" description="Low complexity" evidence="4">
    <location>
        <begin position="38"/>
        <end position="71"/>
    </location>
</feature>
<feature type="domain" description="HMG box" evidence="5">
    <location>
        <begin position="102"/>
        <end position="177"/>
    </location>
</feature>
<feature type="compositionally biased region" description="Polar residues" evidence="4">
    <location>
        <begin position="323"/>
        <end position="358"/>
    </location>
</feature>
<dbReference type="PANTHER" id="PTHR45789">
    <property type="entry name" value="FI18025P1"/>
    <property type="match status" value="1"/>
</dbReference>
<feature type="compositionally biased region" description="Low complexity" evidence="4">
    <location>
        <begin position="596"/>
        <end position="610"/>
    </location>
</feature>
<dbReference type="PANTHER" id="PTHR45789:SF2">
    <property type="entry name" value="FI18025P1"/>
    <property type="match status" value="1"/>
</dbReference>
<comment type="caution">
    <text evidence="6">The sequence shown here is derived from an EMBL/GenBank/DDBJ whole genome shotgun (WGS) entry which is preliminary data.</text>
</comment>
<accession>A0A9P5YW40</accession>
<feature type="compositionally biased region" description="Basic and acidic residues" evidence="4">
    <location>
        <begin position="225"/>
        <end position="234"/>
    </location>
</feature>
<evidence type="ECO:0000256" key="4">
    <source>
        <dbReference type="SAM" id="MobiDB-lite"/>
    </source>
</evidence>
<dbReference type="SMART" id="SM00398">
    <property type="entry name" value="HMG"/>
    <property type="match status" value="1"/>
</dbReference>
<evidence type="ECO:0000313" key="7">
    <source>
        <dbReference type="Proteomes" id="UP000807469"/>
    </source>
</evidence>
<dbReference type="PROSITE" id="PS50118">
    <property type="entry name" value="HMG_BOX_2"/>
    <property type="match status" value="1"/>
</dbReference>
<feature type="compositionally biased region" description="Low complexity" evidence="4">
    <location>
        <begin position="665"/>
        <end position="679"/>
    </location>
</feature>
<feature type="compositionally biased region" description="Polar residues" evidence="4">
    <location>
        <begin position="451"/>
        <end position="471"/>
    </location>
</feature>
<dbReference type="InterPro" id="IPR009071">
    <property type="entry name" value="HMG_box_dom"/>
</dbReference>
<dbReference type="Gene3D" id="1.10.30.10">
    <property type="entry name" value="High mobility group box domain"/>
    <property type="match status" value="1"/>
</dbReference>
<sequence>MPPDHARDVVSEEFDDDDMPPPVDNATSPTYTFSPGMTPLSFSSTSAPPTATQDLSPQPSSSSFISNSPVSPLTPDESTRPFPMPTATQSRPHGKRRDPSYIPRPPNAFILFRCAFIKEQNVPGKVEGNHSRLSKIIGMFFFFGLCWKQLPPEEREKWEAKAVVAQAEHRAHYPDWRFRPGANAMAKLKVKDGLAAGTSRRRTARSRTKDAPPAEEDAQSAGSETKGKGKDKGKGKAKVSHTVSLEETRCAKIAGFVAEGIKGEELEVAVKQWEGDHRIPRTTAHPPKSKAPRPSTSHARSRSDLAVATHSVPSTKLGHDVPSETSTPANTSSPRTFTSDDNSPRTSTRSANTPNTTLKPDVVDSASTLSDVSLTHMFKRSLSAPISNDRLPHLPSSSSDPSDSSTDEFSPTSAEPSPGMWGSFKASVLHASGDAPTGTHSIHRGRDSISFPITSGPATVTAGTGSAYDSPQQQQQQQFTWQEAENRRRLEEIQDPDLWWTQKPHADIVETPFGYGEPRSPAVTVSTNDMGYEVAQGGSEFDRNYLKHYGSFDAPQDGSQQVKWADMSSSHNRQGLAVVLEDPYGDDCTTTTTADPSSVSASPPTLSLPSLSAGGGSSGYYYSPMSPTPSSSFSTLTGWAGEYKHHSMADFAPWPDNHHHHHNHNNTAAGSSPATSSSPWYTTENAPAWGTAPQLQHSHMAQEASDWDHLEYRAAGDLHLPVEPPRRLLSFQEELRRANSSNS</sequence>
<feature type="region of interest" description="Disordered" evidence="4">
    <location>
        <begin position="1"/>
        <end position="102"/>
    </location>
</feature>
<dbReference type="InterPro" id="IPR051356">
    <property type="entry name" value="SOX/SOX-like_TF"/>
</dbReference>
<feature type="compositionally biased region" description="Polar residues" evidence="4">
    <location>
        <begin position="25"/>
        <end position="35"/>
    </location>
</feature>